<evidence type="ECO:0000313" key="10">
    <source>
        <dbReference type="EMBL" id="PAV19724.1"/>
    </source>
</evidence>
<dbReference type="PANTHER" id="PTHR20961:SF38">
    <property type="entry name" value="PROTEIN O-LINKED-MANNOSE BETA-1,4-N-ACETYLGLUCOSAMINYLTRANSFERASE 2"/>
    <property type="match status" value="1"/>
</dbReference>
<keyword evidence="3" id="KW-0808">Transferase</keyword>
<protein>
    <recommendedName>
        <fullName evidence="9">Glycosyltransferase 61 catalytic domain-containing protein</fullName>
    </recommendedName>
</protein>
<evidence type="ECO:0000256" key="2">
    <source>
        <dbReference type="ARBA" id="ARBA00022676"/>
    </source>
</evidence>
<dbReference type="GO" id="GO:0005783">
    <property type="term" value="C:endoplasmic reticulum"/>
    <property type="evidence" value="ECO:0007669"/>
    <property type="project" value="TreeGrafter"/>
</dbReference>
<dbReference type="OrthoDB" id="529273at2759"/>
<evidence type="ECO:0000259" key="9">
    <source>
        <dbReference type="Pfam" id="PF04577"/>
    </source>
</evidence>
<reference evidence="10 11" key="1">
    <citation type="journal article" date="2017" name="Mol. Ecol.">
        <title>Comparative and population genomic landscape of Phellinus noxius: A hypervariable fungus causing root rot in trees.</title>
        <authorList>
            <person name="Chung C.L."/>
            <person name="Lee T.J."/>
            <person name="Akiba M."/>
            <person name="Lee H.H."/>
            <person name="Kuo T.H."/>
            <person name="Liu D."/>
            <person name="Ke H.M."/>
            <person name="Yokoi T."/>
            <person name="Roa M.B."/>
            <person name="Lu M.J."/>
            <person name="Chang Y.Y."/>
            <person name="Ann P.J."/>
            <person name="Tsai J.N."/>
            <person name="Chen C.Y."/>
            <person name="Tzean S.S."/>
            <person name="Ota Y."/>
            <person name="Hattori T."/>
            <person name="Sahashi N."/>
            <person name="Liou R.F."/>
            <person name="Kikuchi T."/>
            <person name="Tsai I.J."/>
        </authorList>
    </citation>
    <scope>NUCLEOTIDE SEQUENCE [LARGE SCALE GENOMIC DNA]</scope>
    <source>
        <strain evidence="10 11">FFPRI411160</strain>
    </source>
</reference>
<dbReference type="EMBL" id="NBII01000004">
    <property type="protein sequence ID" value="PAV19724.1"/>
    <property type="molecule type" value="Genomic_DNA"/>
</dbReference>
<keyword evidence="4 8" id="KW-0812">Transmembrane</keyword>
<feature type="domain" description="Glycosyltransferase 61 catalytic" evidence="9">
    <location>
        <begin position="464"/>
        <end position="572"/>
    </location>
</feature>
<keyword evidence="2" id="KW-0328">Glycosyltransferase</keyword>
<dbReference type="InParanoid" id="A0A286UJS6"/>
<keyword evidence="11" id="KW-1185">Reference proteome</keyword>
<dbReference type="PANTHER" id="PTHR20961">
    <property type="entry name" value="GLYCOSYLTRANSFERASE"/>
    <property type="match status" value="1"/>
</dbReference>
<sequence>MGSLANQSAHQMEEGILKSKYPALYGYLKKRLFKVLGGSIIVEIWLSIKSTNNAVRPYWFQLIKRLEGEHRFITCVYTSPPINEFFEIWILNLSVGMAECVYGTKSIPVFPLNIDFRNHSCLKIYIRLGKGFGDFGEIWGWSQTDMRSKFPCFDFSRREIIILAIILFTLFFLTPTHYLNSSYLTPPPTSGGGHDETQQRISYESEKVKVYEEVREPIQPVFFPEPRRTWSRPASMPETSIVAHVPGWTILDNLYIFNGTILIVTSEPEKVPELKLISSSGYEIFNGPVERAKRLPSDHDIRIMTPDNAQILFGSLSAARLEGVNFINTDPKQFISHYYHWTAELLFGLWRTYSSLDPLIDPSGVTTLPPPKRMILRHVSSTKWRDYAKMNQYVMRGAFPSLGMEFSEDWDDRAQMGTPFVFDRVVLADRAAAGEGDPFKVTWRTASNAFELPGSLYWWSPIRRAVTEFAGLPLSLIAGEGVDPATKAENEQFVITYVSRQEWGRRMLRSEDHNRLVQELNRLHDVYGYEVNVVSMDKLPRSEQIALAGRTTIMMGVHGNGLTSLVWMKPTARSTVIEFFIPGGMAFDYEYTTRALGMVHYGVWDDVTFTRPDVPRYPEYPEGFHGKDIPLNGAVVAQLVHKRLTLNSEN</sequence>
<keyword evidence="6 8" id="KW-0472">Membrane</keyword>
<evidence type="ECO:0000256" key="3">
    <source>
        <dbReference type="ARBA" id="ARBA00022679"/>
    </source>
</evidence>
<dbReference type="InterPro" id="IPR007657">
    <property type="entry name" value="Glycosyltransferase_61"/>
</dbReference>
<evidence type="ECO:0000256" key="5">
    <source>
        <dbReference type="ARBA" id="ARBA00022989"/>
    </source>
</evidence>
<gene>
    <name evidence="10" type="ORF">PNOK_0465800</name>
</gene>
<dbReference type="STRING" id="2282107.A0A286UJS6"/>
<dbReference type="GO" id="GO:0016020">
    <property type="term" value="C:membrane"/>
    <property type="evidence" value="ECO:0007669"/>
    <property type="project" value="UniProtKB-SubCell"/>
</dbReference>
<dbReference type="Proteomes" id="UP000217199">
    <property type="component" value="Unassembled WGS sequence"/>
</dbReference>
<comment type="caution">
    <text evidence="10">The sequence shown here is derived from an EMBL/GenBank/DDBJ whole genome shotgun (WGS) entry which is preliminary data.</text>
</comment>
<evidence type="ECO:0000256" key="4">
    <source>
        <dbReference type="ARBA" id="ARBA00022692"/>
    </source>
</evidence>
<evidence type="ECO:0000256" key="6">
    <source>
        <dbReference type="ARBA" id="ARBA00023136"/>
    </source>
</evidence>
<evidence type="ECO:0000313" key="11">
    <source>
        <dbReference type="Proteomes" id="UP000217199"/>
    </source>
</evidence>
<name>A0A286UJS6_9AGAM</name>
<organism evidence="10 11">
    <name type="scientific">Pyrrhoderma noxium</name>
    <dbReference type="NCBI Taxonomy" id="2282107"/>
    <lineage>
        <taxon>Eukaryota</taxon>
        <taxon>Fungi</taxon>
        <taxon>Dikarya</taxon>
        <taxon>Basidiomycota</taxon>
        <taxon>Agaricomycotina</taxon>
        <taxon>Agaricomycetes</taxon>
        <taxon>Hymenochaetales</taxon>
        <taxon>Hymenochaetaceae</taxon>
        <taxon>Pyrrhoderma</taxon>
    </lineage>
</organism>
<dbReference type="GO" id="GO:0097363">
    <property type="term" value="F:protein O-acetylglucosaminyltransferase activity"/>
    <property type="evidence" value="ECO:0007669"/>
    <property type="project" value="TreeGrafter"/>
</dbReference>
<comment type="subcellular location">
    <subcellularLocation>
        <location evidence="1">Membrane</location>
        <topology evidence="1">Single-pass membrane protein</topology>
    </subcellularLocation>
</comment>
<dbReference type="GO" id="GO:0035269">
    <property type="term" value="P:protein O-linked glycosylation via mannose"/>
    <property type="evidence" value="ECO:0007669"/>
    <property type="project" value="TreeGrafter"/>
</dbReference>
<evidence type="ECO:0000256" key="8">
    <source>
        <dbReference type="SAM" id="Phobius"/>
    </source>
</evidence>
<dbReference type="InterPro" id="IPR049625">
    <property type="entry name" value="Glyco_transf_61_cat"/>
</dbReference>
<proteinExistence type="predicted"/>
<dbReference type="AlphaFoldDB" id="A0A286UJS6"/>
<evidence type="ECO:0000256" key="1">
    <source>
        <dbReference type="ARBA" id="ARBA00004167"/>
    </source>
</evidence>
<keyword evidence="5 8" id="KW-1133">Transmembrane helix</keyword>
<keyword evidence="7" id="KW-0325">Glycoprotein</keyword>
<dbReference type="Pfam" id="PF04577">
    <property type="entry name" value="Glyco_transf_61"/>
    <property type="match status" value="1"/>
</dbReference>
<feature type="transmembrane region" description="Helical" evidence="8">
    <location>
        <begin position="160"/>
        <end position="179"/>
    </location>
</feature>
<evidence type="ECO:0000256" key="7">
    <source>
        <dbReference type="ARBA" id="ARBA00023180"/>
    </source>
</evidence>
<accession>A0A286UJS6</accession>